<evidence type="ECO:0000313" key="6">
    <source>
        <dbReference type="EMBL" id="OCA80569.1"/>
    </source>
</evidence>
<keyword evidence="2 5" id="KW-0812">Transmembrane</keyword>
<dbReference type="PANTHER" id="PTHR30386:SF26">
    <property type="entry name" value="TRANSPORT PROTEIN COMB"/>
    <property type="match status" value="1"/>
</dbReference>
<evidence type="ECO:0000256" key="1">
    <source>
        <dbReference type="ARBA" id="ARBA00004167"/>
    </source>
</evidence>
<dbReference type="Proteomes" id="UP000093508">
    <property type="component" value="Unassembled WGS sequence"/>
</dbReference>
<dbReference type="EMBL" id="FRBM01000001">
    <property type="protein sequence ID" value="SHK82806.1"/>
    <property type="molecule type" value="Genomic_DNA"/>
</dbReference>
<organism evidence="7 9">
    <name type="scientific">Chryseobacterium contaminans</name>
    <dbReference type="NCBI Taxonomy" id="1423959"/>
    <lineage>
        <taxon>Bacteria</taxon>
        <taxon>Pseudomonadati</taxon>
        <taxon>Bacteroidota</taxon>
        <taxon>Flavobacteriia</taxon>
        <taxon>Flavobacteriales</taxon>
        <taxon>Weeksellaceae</taxon>
        <taxon>Chryseobacterium group</taxon>
        <taxon>Chryseobacterium</taxon>
    </lineage>
</organism>
<evidence type="ECO:0000256" key="5">
    <source>
        <dbReference type="SAM" id="Phobius"/>
    </source>
</evidence>
<accession>A0A1M6VNI2</accession>
<keyword evidence="4 5" id="KW-0472">Membrane</keyword>
<comment type="subcellular location">
    <subcellularLocation>
        <location evidence="1">Membrane</location>
        <topology evidence="1">Single-pass membrane protein</topology>
    </subcellularLocation>
</comment>
<evidence type="ECO:0000313" key="9">
    <source>
        <dbReference type="Proteomes" id="UP000184069"/>
    </source>
</evidence>
<sequence length="444" mass="50668">MKKMEIHHSEEFRDVISKFPKIFNSILAISLLAILIICALLSWFIQSPEMILANVRVTAEKPPISIVAESNGKIKLFEFSPQKQFQKGSVIGVIENLADESKILRLKDSITKYQATIEKLNIKSFDFALSDNLGEVQESYFLFIAALHELNNNKNNNEYDLQSLTLKKQIEQYNLLIRQRNKLKKIKNKEIAILAEKYRTDSSLVAKKMAVINELENSSLGFLREKENLQNIDIENIRNQLNISDAEGNLNLSTLQRKLKLSNVELKLLQAFQQLILNINNWEKKYLIKVPVDGQVDYINFISSNQFVSQGSLLFNVLPNNNKIIGQVLMPSEGAGKVKVGQTVFIKLSAFPYQEFGRLTGKIKNISLIPNESQYLVIVEMPKGLQSDSGKNLSFGKNMEGQAEIIIEKRRLIYKIFDRIIKAFEKSAPIKEKNTEEIDGKKDK</sequence>
<keyword evidence="8" id="KW-1185">Reference proteome</keyword>
<evidence type="ECO:0000313" key="8">
    <source>
        <dbReference type="Proteomes" id="UP000093508"/>
    </source>
</evidence>
<name>A0A1M6VNI2_9FLAO</name>
<dbReference type="PANTHER" id="PTHR30386">
    <property type="entry name" value="MEMBRANE FUSION SUBUNIT OF EMRAB-TOLC MULTIDRUG EFFLUX PUMP"/>
    <property type="match status" value="1"/>
</dbReference>
<dbReference type="AlphaFoldDB" id="A0A1M6VNI2"/>
<dbReference type="GO" id="GO:0016020">
    <property type="term" value="C:membrane"/>
    <property type="evidence" value="ECO:0007669"/>
    <property type="project" value="UniProtKB-SubCell"/>
</dbReference>
<evidence type="ECO:0000256" key="3">
    <source>
        <dbReference type="ARBA" id="ARBA00022989"/>
    </source>
</evidence>
<dbReference type="STRING" id="1423959.SAMN05444407_101284"/>
<dbReference type="InterPro" id="IPR050739">
    <property type="entry name" value="MFP"/>
</dbReference>
<feature type="transmembrane region" description="Helical" evidence="5">
    <location>
        <begin position="21"/>
        <end position="45"/>
    </location>
</feature>
<dbReference type="Gene3D" id="2.40.30.170">
    <property type="match status" value="1"/>
</dbReference>
<evidence type="ECO:0000313" key="7">
    <source>
        <dbReference type="EMBL" id="SHK82806.1"/>
    </source>
</evidence>
<dbReference type="RefSeq" id="WP_066690387.1">
    <property type="nucleotide sequence ID" value="NZ_FRBM01000001.1"/>
</dbReference>
<reference evidence="6 8" key="1">
    <citation type="submission" date="2016-07" db="EMBL/GenBank/DDBJ databases">
        <authorList>
            <person name="Jeong J.-J."/>
            <person name="Kim D.W."/>
            <person name="Sang M.K."/>
            <person name="Choi I.-G."/>
            <person name="Kim K.D."/>
        </authorList>
    </citation>
    <scope>NUCLEOTIDE SEQUENCE [LARGE SCALE GENOMIC DNA]</scope>
    <source>
        <strain evidence="6 8">C-26</strain>
    </source>
</reference>
<proteinExistence type="predicted"/>
<gene>
    <name evidence="6" type="ORF">BBH99_00255</name>
    <name evidence="7" type="ORF">SAMN05444407_101284</name>
</gene>
<keyword evidence="3 5" id="KW-1133">Transmembrane helix</keyword>
<dbReference type="OrthoDB" id="7057889at2"/>
<reference evidence="7 9" key="2">
    <citation type="submission" date="2016-11" db="EMBL/GenBank/DDBJ databases">
        <authorList>
            <person name="Jaros S."/>
            <person name="Januszkiewicz K."/>
            <person name="Wedrychowicz H."/>
        </authorList>
    </citation>
    <scope>NUCLEOTIDE SEQUENCE [LARGE SCALE GENOMIC DNA]</scope>
    <source>
        <strain evidence="7 9">DSM 27621</strain>
    </source>
</reference>
<dbReference type="Proteomes" id="UP000184069">
    <property type="component" value="Unassembled WGS sequence"/>
</dbReference>
<dbReference type="EMBL" id="MAYF01000001">
    <property type="protein sequence ID" value="OCA80569.1"/>
    <property type="molecule type" value="Genomic_DNA"/>
</dbReference>
<evidence type="ECO:0000256" key="4">
    <source>
        <dbReference type="ARBA" id="ARBA00023136"/>
    </source>
</evidence>
<evidence type="ECO:0000256" key="2">
    <source>
        <dbReference type="ARBA" id="ARBA00022692"/>
    </source>
</evidence>
<protein>
    <submittedName>
        <fullName evidence="7">HlyD family secretion protein</fullName>
    </submittedName>
</protein>